<sequence length="447" mass="50435">MEEDICEKYILYTNQSALHGMEKPFYDILGQKYPPFFTNPHPSNHKNFGPSCTDHHLDQHGSTFGTLYASEFNKGVAEGIKFPPKLDKLILDLEASKLSLPLLQAEEDLLKLNSGPHGDKKGKGFMECGFKGKRKSNVDLDVLEGRNHKILMSYSEEFPGNAMFDEMLLNHDNYTEIAKLQEEIQKKASKCSETDQVESADVISLLTICSHAVFNNDCQSAKDLIDQIRKLSSLDGDGIQRMAYVFADALEARLNGTGSEAWRRMEAKWVRIPTSEYLKIAQLYITVCPFPKNSIYYANQTILKVAGKAPKLHIIDFGIGFGFQGPSLIQALSNNNGKSTKLRITGIDFSKPGFRPAELIEETGRRLEAYAERFGVPFEHHGIASNWEDVSVHSLKIEKDEILIAHTWDIFRHVRDECVALDSPRNRILNLIRQMTAHVFIEGIITL</sequence>
<evidence type="ECO:0000313" key="5">
    <source>
        <dbReference type="Proteomes" id="UP001140206"/>
    </source>
</evidence>
<keyword evidence="1" id="KW-0805">Transcription regulation</keyword>
<comment type="similarity">
    <text evidence="3">Belongs to the GRAS family.</text>
</comment>
<dbReference type="EMBL" id="JAMFTS010000002">
    <property type="protein sequence ID" value="KAJ4786184.1"/>
    <property type="molecule type" value="Genomic_DNA"/>
</dbReference>
<keyword evidence="2" id="KW-0804">Transcription</keyword>
<gene>
    <name evidence="4" type="ORF">LUZ62_037430</name>
</gene>
<feature type="short sequence motif" description="VHIID" evidence="3">
    <location>
        <begin position="312"/>
        <end position="316"/>
    </location>
</feature>
<dbReference type="Pfam" id="PF03514">
    <property type="entry name" value="GRAS"/>
    <property type="match status" value="1"/>
</dbReference>
<comment type="caution">
    <text evidence="4">The sequence shown here is derived from an EMBL/GenBank/DDBJ whole genome shotgun (WGS) entry which is preliminary data.</text>
</comment>
<reference evidence="4" key="1">
    <citation type="submission" date="2022-08" db="EMBL/GenBank/DDBJ databases">
        <authorList>
            <person name="Marques A."/>
        </authorList>
    </citation>
    <scope>NUCLEOTIDE SEQUENCE</scope>
    <source>
        <strain evidence="4">RhyPub2mFocal</strain>
        <tissue evidence="4">Leaves</tissue>
    </source>
</reference>
<dbReference type="AlphaFoldDB" id="A0AAV8EZG1"/>
<keyword evidence="5" id="KW-1185">Reference proteome</keyword>
<accession>A0AAV8EZG1</accession>
<dbReference type="PANTHER" id="PTHR31636">
    <property type="entry name" value="OSJNBA0084A10.13 PROTEIN-RELATED"/>
    <property type="match status" value="1"/>
</dbReference>
<feature type="region of interest" description="VHIID" evidence="3">
    <location>
        <begin position="281"/>
        <end position="346"/>
    </location>
</feature>
<evidence type="ECO:0000313" key="4">
    <source>
        <dbReference type="EMBL" id="KAJ4786184.1"/>
    </source>
</evidence>
<comment type="caution">
    <text evidence="3">Lacks conserved residue(s) required for the propagation of feature annotation.</text>
</comment>
<dbReference type="Proteomes" id="UP001140206">
    <property type="component" value="Chromosome 2"/>
</dbReference>
<proteinExistence type="inferred from homology"/>
<evidence type="ECO:0000256" key="2">
    <source>
        <dbReference type="ARBA" id="ARBA00023163"/>
    </source>
</evidence>
<evidence type="ECO:0000256" key="1">
    <source>
        <dbReference type="ARBA" id="ARBA00023015"/>
    </source>
</evidence>
<organism evidence="4 5">
    <name type="scientific">Rhynchospora pubera</name>
    <dbReference type="NCBI Taxonomy" id="906938"/>
    <lineage>
        <taxon>Eukaryota</taxon>
        <taxon>Viridiplantae</taxon>
        <taxon>Streptophyta</taxon>
        <taxon>Embryophyta</taxon>
        <taxon>Tracheophyta</taxon>
        <taxon>Spermatophyta</taxon>
        <taxon>Magnoliopsida</taxon>
        <taxon>Liliopsida</taxon>
        <taxon>Poales</taxon>
        <taxon>Cyperaceae</taxon>
        <taxon>Cyperoideae</taxon>
        <taxon>Rhynchosporeae</taxon>
        <taxon>Rhynchospora</taxon>
    </lineage>
</organism>
<dbReference type="PROSITE" id="PS50985">
    <property type="entry name" value="GRAS"/>
    <property type="match status" value="1"/>
</dbReference>
<evidence type="ECO:0000256" key="3">
    <source>
        <dbReference type="PROSITE-ProRule" id="PRU01191"/>
    </source>
</evidence>
<feature type="region of interest" description="Leucine repeat II (LRII)" evidence="3">
    <location>
        <begin position="362"/>
        <end position="394"/>
    </location>
</feature>
<dbReference type="InterPro" id="IPR005202">
    <property type="entry name" value="TF_GRAS"/>
</dbReference>
<name>A0AAV8EZG1_9POAL</name>
<protein>
    <submittedName>
        <fullName evidence="4">GRAS transcription factor</fullName>
    </submittedName>
</protein>